<evidence type="ECO:0000313" key="5">
    <source>
        <dbReference type="EMBL" id="MEN9060129.1"/>
    </source>
</evidence>
<evidence type="ECO:0000313" key="6">
    <source>
        <dbReference type="Proteomes" id="UP001428774"/>
    </source>
</evidence>
<dbReference type="Pfam" id="PF00392">
    <property type="entry name" value="GntR"/>
    <property type="match status" value="1"/>
</dbReference>
<keyword evidence="3" id="KW-0804">Transcription</keyword>
<dbReference type="SUPFAM" id="SSF64288">
    <property type="entry name" value="Chorismate lyase-like"/>
    <property type="match status" value="1"/>
</dbReference>
<evidence type="ECO:0000256" key="2">
    <source>
        <dbReference type="ARBA" id="ARBA00023125"/>
    </source>
</evidence>
<dbReference type="InterPro" id="IPR036388">
    <property type="entry name" value="WH-like_DNA-bd_sf"/>
</dbReference>
<dbReference type="InterPro" id="IPR000524">
    <property type="entry name" value="Tscrpt_reg_HTH_GntR"/>
</dbReference>
<sequence length="237" mass="25015">MARKTTPVWQAIARDLRTDIAEGRYATGAKLPTEAALAARFGVNRHTVRHALSALVEAGLVRTRRGSGAFVTARPADYPIGRRVSFTQNLRRAGRLPGRRLLSTEERAATQDEAEALAIAPGAPVLASHSVSLADGAPVALAEALYPLERLPGIAGALAEGHGVTWAFAALGIKDYTRASTRITAVAAGAMQALHLQVSEGAPLLWTRSVNVDAAGVPVEFGTTWWAGDRIALTPED</sequence>
<dbReference type="Gene3D" id="1.10.10.10">
    <property type="entry name" value="Winged helix-like DNA-binding domain superfamily/Winged helix DNA-binding domain"/>
    <property type="match status" value="1"/>
</dbReference>
<dbReference type="PANTHER" id="PTHR44846:SF1">
    <property type="entry name" value="MANNOSYL-D-GLYCERATE TRANSPORT_METABOLISM SYSTEM REPRESSOR MNGR-RELATED"/>
    <property type="match status" value="1"/>
</dbReference>
<evidence type="ECO:0000259" key="4">
    <source>
        <dbReference type="PROSITE" id="PS50949"/>
    </source>
</evidence>
<organism evidence="5 6">
    <name type="scientific">Ponticoccus litoralis</name>
    <dbReference type="NCBI Taxonomy" id="422297"/>
    <lineage>
        <taxon>Bacteria</taxon>
        <taxon>Pseudomonadati</taxon>
        <taxon>Pseudomonadota</taxon>
        <taxon>Alphaproteobacteria</taxon>
        <taxon>Rhodobacterales</taxon>
        <taxon>Roseobacteraceae</taxon>
        <taxon>Ponticoccus</taxon>
    </lineage>
</organism>
<proteinExistence type="predicted"/>
<dbReference type="InterPro" id="IPR012702">
    <property type="entry name" value="CP_lyase_PhnF"/>
</dbReference>
<keyword evidence="6" id="KW-1185">Reference proteome</keyword>
<dbReference type="Pfam" id="PF07702">
    <property type="entry name" value="UTRA"/>
    <property type="match status" value="1"/>
</dbReference>
<dbReference type="AlphaFoldDB" id="A0AAW9S5K6"/>
<evidence type="ECO:0000256" key="1">
    <source>
        <dbReference type="ARBA" id="ARBA00023015"/>
    </source>
</evidence>
<keyword evidence="1" id="KW-0805">Transcription regulation</keyword>
<dbReference type="Proteomes" id="UP001428774">
    <property type="component" value="Unassembled WGS sequence"/>
</dbReference>
<dbReference type="InterPro" id="IPR011663">
    <property type="entry name" value="UTRA"/>
</dbReference>
<dbReference type="Gene3D" id="3.40.1410.10">
    <property type="entry name" value="Chorismate lyase-like"/>
    <property type="match status" value="1"/>
</dbReference>
<comment type="caution">
    <text evidence="5">The sequence shown here is derived from an EMBL/GenBank/DDBJ whole genome shotgun (WGS) entry which is preliminary data.</text>
</comment>
<dbReference type="RefSeq" id="WP_347165294.1">
    <property type="nucleotide sequence ID" value="NZ_JBDNCH010000002.1"/>
</dbReference>
<dbReference type="PRINTS" id="PR00035">
    <property type="entry name" value="HTHGNTR"/>
</dbReference>
<dbReference type="SUPFAM" id="SSF46785">
    <property type="entry name" value="Winged helix' DNA-binding domain"/>
    <property type="match status" value="1"/>
</dbReference>
<dbReference type="InterPro" id="IPR036390">
    <property type="entry name" value="WH_DNA-bd_sf"/>
</dbReference>
<keyword evidence="2" id="KW-0238">DNA-binding</keyword>
<feature type="domain" description="HTH gntR-type" evidence="4">
    <location>
        <begin position="6"/>
        <end position="74"/>
    </location>
</feature>
<dbReference type="InterPro" id="IPR050679">
    <property type="entry name" value="Bact_HTH_transcr_reg"/>
</dbReference>
<evidence type="ECO:0000256" key="3">
    <source>
        <dbReference type="ARBA" id="ARBA00023163"/>
    </source>
</evidence>
<gene>
    <name evidence="5" type="primary">phnF</name>
    <name evidence="5" type="ORF">ABFB10_02830</name>
</gene>
<protein>
    <submittedName>
        <fullName evidence="5">Phosphonate metabolism transcriptional regulator PhnF</fullName>
    </submittedName>
</protein>
<dbReference type="PROSITE" id="PS50949">
    <property type="entry name" value="HTH_GNTR"/>
    <property type="match status" value="1"/>
</dbReference>
<dbReference type="CDD" id="cd07377">
    <property type="entry name" value="WHTH_GntR"/>
    <property type="match status" value="1"/>
</dbReference>
<dbReference type="SMART" id="SM00345">
    <property type="entry name" value="HTH_GNTR"/>
    <property type="match status" value="1"/>
</dbReference>
<dbReference type="InterPro" id="IPR028978">
    <property type="entry name" value="Chorismate_lyase_/UTRA_dom_sf"/>
</dbReference>
<dbReference type="NCBIfam" id="TIGR02325">
    <property type="entry name" value="C_P_lyase_phnF"/>
    <property type="match status" value="1"/>
</dbReference>
<reference evidence="5 6" key="1">
    <citation type="submission" date="2024-05" db="EMBL/GenBank/DDBJ databases">
        <title>Genome sequence of Ponticoccus litoralis KCCM 90028.</title>
        <authorList>
            <person name="Kim J.M."/>
            <person name="Lee J.K."/>
            <person name="Choi B.J."/>
            <person name="Bayburt H."/>
            <person name="Baek J.H."/>
            <person name="Jeon C.O."/>
        </authorList>
    </citation>
    <scope>NUCLEOTIDE SEQUENCE [LARGE SCALE GENOMIC DNA]</scope>
    <source>
        <strain evidence="5 6">KCCM 90028</strain>
    </source>
</reference>
<dbReference type="GO" id="GO:0003677">
    <property type="term" value="F:DNA binding"/>
    <property type="evidence" value="ECO:0007669"/>
    <property type="project" value="UniProtKB-KW"/>
</dbReference>
<name>A0AAW9S5K6_9RHOB</name>
<dbReference type="GO" id="GO:0045892">
    <property type="term" value="P:negative regulation of DNA-templated transcription"/>
    <property type="evidence" value="ECO:0007669"/>
    <property type="project" value="TreeGrafter"/>
</dbReference>
<dbReference type="PANTHER" id="PTHR44846">
    <property type="entry name" value="MANNOSYL-D-GLYCERATE TRANSPORT/METABOLISM SYSTEM REPRESSOR MNGR-RELATED"/>
    <property type="match status" value="1"/>
</dbReference>
<dbReference type="EMBL" id="JBDNCH010000002">
    <property type="protein sequence ID" value="MEN9060129.1"/>
    <property type="molecule type" value="Genomic_DNA"/>
</dbReference>
<dbReference type="GO" id="GO:0003700">
    <property type="term" value="F:DNA-binding transcription factor activity"/>
    <property type="evidence" value="ECO:0007669"/>
    <property type="project" value="InterPro"/>
</dbReference>
<accession>A0AAW9S5K6</accession>
<dbReference type="SMART" id="SM00866">
    <property type="entry name" value="UTRA"/>
    <property type="match status" value="1"/>
</dbReference>